<dbReference type="PANTHER" id="PTHR28290:SF1">
    <property type="entry name" value="ENHANCER OF TRANSLATION TERMINATION 1"/>
    <property type="match status" value="1"/>
</dbReference>
<evidence type="ECO:0000256" key="6">
    <source>
        <dbReference type="SAM" id="MobiDB-lite"/>
    </source>
</evidence>
<feature type="compositionally biased region" description="Acidic residues" evidence="6">
    <location>
        <begin position="59"/>
        <end position="68"/>
    </location>
</feature>
<evidence type="ECO:0000256" key="1">
    <source>
        <dbReference type="ARBA" id="ARBA00004123"/>
    </source>
</evidence>
<keyword evidence="8" id="KW-1185">Reference proteome</keyword>
<keyword evidence="5" id="KW-0539">Nucleus</keyword>
<feature type="compositionally biased region" description="Pro residues" evidence="6">
    <location>
        <begin position="1"/>
        <end position="11"/>
    </location>
</feature>
<name>A0AAD7JEZ1_9AGAR</name>
<comment type="caution">
    <text evidence="7">The sequence shown here is derived from an EMBL/GenBank/DDBJ whole genome shotgun (WGS) entry which is preliminary data.</text>
</comment>
<evidence type="ECO:0000313" key="7">
    <source>
        <dbReference type="EMBL" id="KAJ7762023.1"/>
    </source>
</evidence>
<organism evidence="7 8">
    <name type="scientific">Mycena maculata</name>
    <dbReference type="NCBI Taxonomy" id="230809"/>
    <lineage>
        <taxon>Eukaryota</taxon>
        <taxon>Fungi</taxon>
        <taxon>Dikarya</taxon>
        <taxon>Basidiomycota</taxon>
        <taxon>Agaricomycotina</taxon>
        <taxon>Agaricomycetes</taxon>
        <taxon>Agaricomycetidae</taxon>
        <taxon>Agaricales</taxon>
        <taxon>Marasmiineae</taxon>
        <taxon>Mycenaceae</taxon>
        <taxon>Mycena</taxon>
    </lineage>
</organism>
<dbReference type="EMBL" id="JARJLG010000044">
    <property type="protein sequence ID" value="KAJ7762023.1"/>
    <property type="molecule type" value="Genomic_DNA"/>
</dbReference>
<gene>
    <name evidence="7" type="ORF">DFH07DRAFT_814999</name>
</gene>
<feature type="region of interest" description="Disordered" evidence="6">
    <location>
        <begin position="1"/>
        <end position="97"/>
    </location>
</feature>
<dbReference type="InterPro" id="IPR024318">
    <property type="entry name" value="Nro1/ETT1"/>
</dbReference>
<evidence type="ECO:0000256" key="5">
    <source>
        <dbReference type="ARBA" id="ARBA00023242"/>
    </source>
</evidence>
<dbReference type="Proteomes" id="UP001215280">
    <property type="component" value="Unassembled WGS sequence"/>
</dbReference>
<dbReference type="GO" id="GO:2000640">
    <property type="term" value="P:positive regulation of SREBP signaling pathway"/>
    <property type="evidence" value="ECO:0007669"/>
    <property type="project" value="TreeGrafter"/>
</dbReference>
<dbReference type="GO" id="GO:0005634">
    <property type="term" value="C:nucleus"/>
    <property type="evidence" value="ECO:0007669"/>
    <property type="project" value="UniProtKB-SubCell"/>
</dbReference>
<proteinExistence type="inferred from homology"/>
<evidence type="ECO:0000256" key="3">
    <source>
        <dbReference type="ARBA" id="ARBA00023015"/>
    </source>
</evidence>
<dbReference type="AlphaFoldDB" id="A0AAD7JEZ1"/>
<evidence type="ECO:0000313" key="8">
    <source>
        <dbReference type="Proteomes" id="UP001215280"/>
    </source>
</evidence>
<accession>A0AAD7JEZ1</accession>
<feature type="region of interest" description="Disordered" evidence="6">
    <location>
        <begin position="152"/>
        <end position="172"/>
    </location>
</feature>
<protein>
    <submittedName>
        <fullName evidence="7">Uncharacterized protein</fullName>
    </submittedName>
</protein>
<evidence type="ECO:0000256" key="2">
    <source>
        <dbReference type="ARBA" id="ARBA00007273"/>
    </source>
</evidence>
<reference evidence="7" key="1">
    <citation type="submission" date="2023-03" db="EMBL/GenBank/DDBJ databases">
        <title>Massive genome expansion in bonnet fungi (Mycena s.s.) driven by repeated elements and novel gene families across ecological guilds.</title>
        <authorList>
            <consortium name="Lawrence Berkeley National Laboratory"/>
            <person name="Harder C.B."/>
            <person name="Miyauchi S."/>
            <person name="Viragh M."/>
            <person name="Kuo A."/>
            <person name="Thoen E."/>
            <person name="Andreopoulos B."/>
            <person name="Lu D."/>
            <person name="Skrede I."/>
            <person name="Drula E."/>
            <person name="Henrissat B."/>
            <person name="Morin E."/>
            <person name="Kohler A."/>
            <person name="Barry K."/>
            <person name="LaButti K."/>
            <person name="Morin E."/>
            <person name="Salamov A."/>
            <person name="Lipzen A."/>
            <person name="Mereny Z."/>
            <person name="Hegedus B."/>
            <person name="Baldrian P."/>
            <person name="Stursova M."/>
            <person name="Weitz H."/>
            <person name="Taylor A."/>
            <person name="Grigoriev I.V."/>
            <person name="Nagy L.G."/>
            <person name="Martin F."/>
            <person name="Kauserud H."/>
        </authorList>
    </citation>
    <scope>NUCLEOTIDE SEQUENCE</scope>
    <source>
        <strain evidence="7">CBHHK188m</strain>
    </source>
</reference>
<keyword evidence="3" id="KW-0805">Transcription regulation</keyword>
<keyword evidence="4" id="KW-0804">Transcription</keyword>
<dbReference type="PANTHER" id="PTHR28290">
    <property type="entry name" value="ENHANCER OF TRANSLATION TERMINATION 1"/>
    <property type="match status" value="1"/>
</dbReference>
<comment type="similarity">
    <text evidence="2">Belongs to the ETT1 family.</text>
</comment>
<evidence type="ECO:0000256" key="4">
    <source>
        <dbReference type="ARBA" id="ARBA00023163"/>
    </source>
</evidence>
<comment type="subcellular location">
    <subcellularLocation>
        <location evidence="1">Nucleus</location>
    </subcellularLocation>
</comment>
<sequence length="525" mass="58196">MLPRLLSPPPATVMSARVRSRPRGLWKGRGTTPKHGPAFDSDDDSRPHKRQRYQRSDDTSDADSDDDGYYFLEYSPEPSGSCCGDMDASDPAPETETKVEEWEDLKELFGRAADQYECDDVNEALPLLRGVIHQCHRFLLLYEDPSVLFAEPRSRSKSPEPVSISPSNKPRKKCKCKESPTAFHAILGTSLLLFGNLIAQDPSLALPDEPTTAATYWLAALDVFETGENLPSRTSGRGCEAPEDWRLAIVWGRTLLCIADEVLTLASDPSAPPPPPETKWPSPAASPFAAIAMRRPPTSRRISLATAVPHDLLLLAMDQFTRGIFHMPHPAHDDAAASDPQARPFSRAKELFTIAREVLALAERLPVPAERTRWAAWADNVLNQMDMEGDTARAEWRGPVTRARGRCWLVVGTAGVEDIETMAEEQGWDVVLDGEDAEDAREALTRAVEFFERAAGSAKGEFGLEEGEEMGEELKAEEEELRAFLAEALLTLANLTKEEERREELYRRAQLLGGDALEGMEMDES</sequence>